<evidence type="ECO:0000256" key="2">
    <source>
        <dbReference type="ARBA" id="ARBA00022676"/>
    </source>
</evidence>
<dbReference type="GO" id="GO:0099621">
    <property type="term" value="F:undecaprenyl-phosphate 4-deoxy-4-formamido-L-arabinose transferase activity"/>
    <property type="evidence" value="ECO:0007669"/>
    <property type="project" value="TreeGrafter"/>
</dbReference>
<evidence type="ECO:0000313" key="10">
    <source>
        <dbReference type="EMBL" id="QVV89199.1"/>
    </source>
</evidence>
<evidence type="ECO:0000256" key="7">
    <source>
        <dbReference type="ARBA" id="ARBA00023136"/>
    </source>
</evidence>
<dbReference type="EMBL" id="CP075546">
    <property type="protein sequence ID" value="QVV89199.1"/>
    <property type="molecule type" value="Genomic_DNA"/>
</dbReference>
<sequence length="313" mass="35970">MNQKLSIIIPVYNEEGNVDRLYEKLIKDLAQITLNYEIFFIDDGSVDSTFSKLQRIHLENNKVKVIKFRRNFGKSIALNTAFTKVNGDVIITMDGDLQDDSEEISRFLAKIEAGFDMVSGWKFPRNDPIAKRLPSRIFNSLTCKLTGLKLHDFNCGFKAYKKEVTETISLYGEMHRYTPALAAFYGFRIAEIKVRHHPRTEGRSKFGFSRIFKGMFDLITVKYLTTYASRPLHVFGIPGFISLFIGVLIGLYLIFLRIIENIILGDRPLLLLSVLLIILGLQFISLGLLGEMITYREVKRENVNRFIETFLSD</sequence>
<keyword evidence="1" id="KW-1003">Cell membrane</keyword>
<evidence type="ECO:0000256" key="3">
    <source>
        <dbReference type="ARBA" id="ARBA00022679"/>
    </source>
</evidence>
<keyword evidence="3 10" id="KW-0808">Transferase</keyword>
<evidence type="ECO:0000259" key="9">
    <source>
        <dbReference type="Pfam" id="PF00535"/>
    </source>
</evidence>
<dbReference type="InterPro" id="IPR029044">
    <property type="entry name" value="Nucleotide-diphossugar_trans"/>
</dbReference>
<evidence type="ECO:0000313" key="11">
    <source>
        <dbReference type="Proteomes" id="UP000680656"/>
    </source>
</evidence>
<dbReference type="GO" id="GO:0005886">
    <property type="term" value="C:plasma membrane"/>
    <property type="evidence" value="ECO:0007669"/>
    <property type="project" value="TreeGrafter"/>
</dbReference>
<dbReference type="GeneID" id="65095777"/>
<dbReference type="Gene3D" id="3.90.550.10">
    <property type="entry name" value="Spore Coat Polysaccharide Biosynthesis Protein SpsA, Chain A"/>
    <property type="match status" value="1"/>
</dbReference>
<feature type="domain" description="Glycosyltransferase 2-like" evidence="9">
    <location>
        <begin position="6"/>
        <end position="167"/>
    </location>
</feature>
<feature type="transmembrane region" description="Helical" evidence="8">
    <location>
        <begin position="232"/>
        <end position="256"/>
    </location>
</feature>
<feature type="transmembrane region" description="Helical" evidence="8">
    <location>
        <begin position="268"/>
        <end position="290"/>
    </location>
</feature>
<dbReference type="InterPro" id="IPR050256">
    <property type="entry name" value="Glycosyltransferase_2"/>
</dbReference>
<dbReference type="SUPFAM" id="SSF53448">
    <property type="entry name" value="Nucleotide-diphospho-sugar transferases"/>
    <property type="match status" value="1"/>
</dbReference>
<dbReference type="RefSeq" id="WP_214419999.1">
    <property type="nucleotide sequence ID" value="NZ_CP075546.1"/>
</dbReference>
<accession>A0A8E7B1L8</accession>
<keyword evidence="11" id="KW-1185">Reference proteome</keyword>
<dbReference type="KEGG" id="mrtj:KHC33_01295"/>
<reference evidence="10 11" key="1">
    <citation type="submission" date="2021-05" db="EMBL/GenBank/DDBJ databases">
        <title>A novel Methanospirillum isolate from a pyrite-forming mixed culture.</title>
        <authorList>
            <person name="Bunk B."/>
            <person name="Sproer C."/>
            <person name="Spring S."/>
            <person name="Pester M."/>
        </authorList>
    </citation>
    <scope>NUCLEOTIDE SEQUENCE [LARGE SCALE GENOMIC DNA]</scope>
    <source>
        <strain evidence="10 11">J.3.6.1-F.2.7.3</strain>
    </source>
</reference>
<organism evidence="10 11">
    <name type="scientific">Methanospirillum purgamenti</name>
    <dbReference type="NCBI Taxonomy" id="2834276"/>
    <lineage>
        <taxon>Archaea</taxon>
        <taxon>Methanobacteriati</taxon>
        <taxon>Methanobacteriota</taxon>
        <taxon>Stenosarchaea group</taxon>
        <taxon>Methanomicrobia</taxon>
        <taxon>Methanomicrobiales</taxon>
        <taxon>Methanospirillaceae</taxon>
        <taxon>Methanospirillum</taxon>
    </lineage>
</organism>
<gene>
    <name evidence="10" type="ORF">KHC33_01295</name>
</gene>
<evidence type="ECO:0000256" key="6">
    <source>
        <dbReference type="ARBA" id="ARBA00022989"/>
    </source>
</evidence>
<evidence type="ECO:0000256" key="1">
    <source>
        <dbReference type="ARBA" id="ARBA00022475"/>
    </source>
</evidence>
<evidence type="ECO:0000256" key="4">
    <source>
        <dbReference type="ARBA" id="ARBA00022692"/>
    </source>
</evidence>
<dbReference type="PANTHER" id="PTHR48090">
    <property type="entry name" value="UNDECAPRENYL-PHOSPHATE 4-DEOXY-4-FORMAMIDO-L-ARABINOSE TRANSFERASE-RELATED"/>
    <property type="match status" value="1"/>
</dbReference>
<keyword evidence="7 8" id="KW-0472">Membrane</keyword>
<protein>
    <submittedName>
        <fullName evidence="10">Glycosyltransferase family 2 protein</fullName>
    </submittedName>
</protein>
<name>A0A8E7B1L8_9EURY</name>
<dbReference type="AlphaFoldDB" id="A0A8E7B1L8"/>
<proteinExistence type="predicted"/>
<dbReference type="InterPro" id="IPR001173">
    <property type="entry name" value="Glyco_trans_2-like"/>
</dbReference>
<keyword evidence="6 8" id="KW-1133">Transmembrane helix</keyword>
<dbReference type="Proteomes" id="UP000680656">
    <property type="component" value="Chromosome"/>
</dbReference>
<keyword evidence="2" id="KW-0328">Glycosyltransferase</keyword>
<dbReference type="PANTHER" id="PTHR48090:SF3">
    <property type="entry name" value="UNDECAPRENYL-PHOSPHATE 4-DEOXY-4-FORMAMIDO-L-ARABINOSE TRANSFERASE"/>
    <property type="match status" value="1"/>
</dbReference>
<evidence type="ECO:0000256" key="5">
    <source>
        <dbReference type="ARBA" id="ARBA00022985"/>
    </source>
</evidence>
<dbReference type="Pfam" id="PF00535">
    <property type="entry name" value="Glycos_transf_2"/>
    <property type="match status" value="1"/>
</dbReference>
<dbReference type="CDD" id="cd04187">
    <property type="entry name" value="DPM1_like_bac"/>
    <property type="match status" value="1"/>
</dbReference>
<evidence type="ECO:0000256" key="8">
    <source>
        <dbReference type="SAM" id="Phobius"/>
    </source>
</evidence>
<keyword evidence="4 8" id="KW-0812">Transmembrane</keyword>
<keyword evidence="5" id="KW-0448">Lipopolysaccharide biosynthesis</keyword>